<dbReference type="GO" id="GO:0015074">
    <property type="term" value="P:DNA integration"/>
    <property type="evidence" value="ECO:0007669"/>
    <property type="project" value="InterPro"/>
</dbReference>
<dbReference type="EMBL" id="QROY01000002">
    <property type="protein sequence ID" value="RHL71114.1"/>
    <property type="molecule type" value="Genomic_DNA"/>
</dbReference>
<dbReference type="PANTHER" id="PTHR30349">
    <property type="entry name" value="PHAGE INTEGRASE-RELATED"/>
    <property type="match status" value="1"/>
</dbReference>
<comment type="caution">
    <text evidence="5">The sequence shown here is derived from an EMBL/GenBank/DDBJ whole genome shotgun (WGS) entry which is preliminary data.</text>
</comment>
<dbReference type="InterPro" id="IPR011010">
    <property type="entry name" value="DNA_brk_join_enz"/>
</dbReference>
<keyword evidence="2" id="KW-0238">DNA-binding</keyword>
<evidence type="ECO:0000256" key="3">
    <source>
        <dbReference type="ARBA" id="ARBA00023172"/>
    </source>
</evidence>
<feature type="domain" description="Tyr recombinase" evidence="4">
    <location>
        <begin position="147"/>
        <end position="333"/>
    </location>
</feature>
<protein>
    <recommendedName>
        <fullName evidence="4">Tyr recombinase domain-containing protein</fullName>
    </recommendedName>
</protein>
<dbReference type="Gene3D" id="1.10.443.10">
    <property type="entry name" value="Intergrase catalytic core"/>
    <property type="match status" value="1"/>
</dbReference>
<evidence type="ECO:0000313" key="6">
    <source>
        <dbReference type="Proteomes" id="UP000285201"/>
    </source>
</evidence>
<dbReference type="InterPro" id="IPR002104">
    <property type="entry name" value="Integrase_catalytic"/>
</dbReference>
<dbReference type="InterPro" id="IPR050090">
    <property type="entry name" value="Tyrosine_recombinase_XerCD"/>
</dbReference>
<accession>A0A415MER4</accession>
<dbReference type="SUPFAM" id="SSF56349">
    <property type="entry name" value="DNA breaking-rejoining enzymes"/>
    <property type="match status" value="1"/>
</dbReference>
<dbReference type="AlphaFoldDB" id="A0A415MER4"/>
<comment type="similarity">
    <text evidence="1">Belongs to the 'phage' integrase family.</text>
</comment>
<dbReference type="PROSITE" id="PS51898">
    <property type="entry name" value="TYR_RECOMBINASE"/>
    <property type="match status" value="1"/>
</dbReference>
<reference evidence="5 6" key="1">
    <citation type="submission" date="2018-08" db="EMBL/GenBank/DDBJ databases">
        <title>A genome reference for cultivated species of the human gut microbiota.</title>
        <authorList>
            <person name="Zou Y."/>
            <person name="Xue W."/>
            <person name="Luo G."/>
        </authorList>
    </citation>
    <scope>NUCLEOTIDE SEQUENCE [LARGE SCALE GENOMIC DNA]</scope>
    <source>
        <strain evidence="5 6">AF36-7BH</strain>
    </source>
</reference>
<dbReference type="Pfam" id="PF00589">
    <property type="entry name" value="Phage_integrase"/>
    <property type="match status" value="1"/>
</dbReference>
<proteinExistence type="inferred from homology"/>
<evidence type="ECO:0000259" key="4">
    <source>
        <dbReference type="PROSITE" id="PS51898"/>
    </source>
</evidence>
<dbReference type="Proteomes" id="UP000285201">
    <property type="component" value="Unassembled WGS sequence"/>
</dbReference>
<evidence type="ECO:0000256" key="1">
    <source>
        <dbReference type="ARBA" id="ARBA00008857"/>
    </source>
</evidence>
<evidence type="ECO:0000313" key="5">
    <source>
        <dbReference type="EMBL" id="RHL71114.1"/>
    </source>
</evidence>
<dbReference type="GO" id="GO:0003677">
    <property type="term" value="F:DNA binding"/>
    <property type="evidence" value="ECO:0007669"/>
    <property type="project" value="UniProtKB-KW"/>
</dbReference>
<sequence>MKVRLMNMCYKIEVQNKNAEKLNRKLDELNFPIYMRKYFTVKIESKAGALNYLGVIVDLLNWFIEEKLIDKTNISDIEPSDFTDIMAEDITLYLKTKEQNGMSPTTLETRKHIISSFWDYMSRVKGTEIKDGFFKDVTYKGIPSGNKLTKKLPTEKQLNDMEEKIMWKKDISVRNRNIAIFRVLRGTGIRESELAGLDLSNLHLDEEMPYITILGKGVYREMQNRMVYLSGSALKAIREWLEYRSTLSNIIDTEAVFVNKNGTRTTERNIKQIFENYGNGITPHMMRHYYASIMNRNGNLAFVQQQLGHSNVNTTVNNYANGAVGMKDVLNNM</sequence>
<organism evidence="5 6">
    <name type="scientific">Lachnospira eligens</name>
    <dbReference type="NCBI Taxonomy" id="39485"/>
    <lineage>
        <taxon>Bacteria</taxon>
        <taxon>Bacillati</taxon>
        <taxon>Bacillota</taxon>
        <taxon>Clostridia</taxon>
        <taxon>Lachnospirales</taxon>
        <taxon>Lachnospiraceae</taxon>
        <taxon>Lachnospira</taxon>
    </lineage>
</organism>
<name>A0A415MER4_9FIRM</name>
<dbReference type="PANTHER" id="PTHR30349:SF41">
    <property type="entry name" value="INTEGRASE_RECOMBINASE PROTEIN MJ0367-RELATED"/>
    <property type="match status" value="1"/>
</dbReference>
<evidence type="ECO:0000256" key="2">
    <source>
        <dbReference type="ARBA" id="ARBA00023125"/>
    </source>
</evidence>
<keyword evidence="3" id="KW-0233">DNA recombination</keyword>
<dbReference type="GO" id="GO:0006310">
    <property type="term" value="P:DNA recombination"/>
    <property type="evidence" value="ECO:0007669"/>
    <property type="project" value="UniProtKB-KW"/>
</dbReference>
<gene>
    <name evidence="5" type="ORF">DW007_02920</name>
</gene>
<dbReference type="InterPro" id="IPR013762">
    <property type="entry name" value="Integrase-like_cat_sf"/>
</dbReference>